<dbReference type="PIRSF" id="PIRSF031900">
    <property type="entry name" value="UCP031900"/>
    <property type="match status" value="1"/>
</dbReference>
<dbReference type="InterPro" id="IPR014567">
    <property type="entry name" value="UCP031900"/>
</dbReference>
<keyword evidence="1" id="KW-0732">Signal</keyword>
<dbReference type="InterPro" id="IPR027372">
    <property type="entry name" value="Phytase-like_dom"/>
</dbReference>
<keyword evidence="4" id="KW-1185">Reference proteome</keyword>
<organism evidence="3 4">
    <name type="scientific">Hyphobacterium lacteum</name>
    <dbReference type="NCBI Taxonomy" id="3116575"/>
    <lineage>
        <taxon>Bacteria</taxon>
        <taxon>Pseudomonadati</taxon>
        <taxon>Pseudomonadota</taxon>
        <taxon>Alphaproteobacteria</taxon>
        <taxon>Maricaulales</taxon>
        <taxon>Maricaulaceae</taxon>
        <taxon>Hyphobacterium</taxon>
    </lineage>
</organism>
<evidence type="ECO:0000256" key="1">
    <source>
        <dbReference type="SAM" id="SignalP"/>
    </source>
</evidence>
<protein>
    <submittedName>
        <fullName evidence="3">Esterase-like activity of phytase family protein</fullName>
    </submittedName>
</protein>
<comment type="caution">
    <text evidence="3">The sequence shown here is derived from an EMBL/GenBank/DDBJ whole genome shotgun (WGS) entry which is preliminary data.</text>
</comment>
<dbReference type="RefSeq" id="WP_330198709.1">
    <property type="nucleotide sequence ID" value="NZ_JAZDRP010000003.1"/>
</dbReference>
<accession>A0ABU7LQ76</accession>
<feature type="signal peptide" evidence="1">
    <location>
        <begin position="1"/>
        <end position="18"/>
    </location>
</feature>
<reference evidence="3 4" key="1">
    <citation type="submission" date="2024-01" db="EMBL/GenBank/DDBJ databases">
        <title>Hyphobacterium bacterium isolated from marine sediment.</title>
        <authorList>
            <person name="Zhao S."/>
        </authorList>
    </citation>
    <scope>NUCLEOTIDE SEQUENCE [LARGE SCALE GENOMIC DNA]</scope>
    <source>
        <strain evidence="4">HN65</strain>
    </source>
</reference>
<dbReference type="Pfam" id="PF13449">
    <property type="entry name" value="Phytase-like"/>
    <property type="match status" value="1"/>
</dbReference>
<dbReference type="Proteomes" id="UP001354971">
    <property type="component" value="Unassembled WGS sequence"/>
</dbReference>
<feature type="domain" description="Phytase-like" evidence="2">
    <location>
        <begin position="60"/>
        <end position="313"/>
    </location>
</feature>
<evidence type="ECO:0000313" key="4">
    <source>
        <dbReference type="Proteomes" id="UP001354971"/>
    </source>
</evidence>
<dbReference type="PROSITE" id="PS51257">
    <property type="entry name" value="PROKAR_LIPOPROTEIN"/>
    <property type="match status" value="1"/>
</dbReference>
<proteinExistence type="predicted"/>
<name>A0ABU7LQ76_9PROT</name>
<dbReference type="EMBL" id="JAZDRP010000003">
    <property type="protein sequence ID" value="MEE2526050.1"/>
    <property type="molecule type" value="Genomic_DNA"/>
</dbReference>
<gene>
    <name evidence="3" type="ORF">V0U79_06705</name>
</gene>
<evidence type="ECO:0000259" key="2">
    <source>
        <dbReference type="Pfam" id="PF13449"/>
    </source>
</evidence>
<evidence type="ECO:0000313" key="3">
    <source>
        <dbReference type="EMBL" id="MEE2526050.1"/>
    </source>
</evidence>
<sequence length="336" mass="36256">MRALILVAVLAVAACSGADEPGPIRIETESVPLYPETPERTDVGGLEYRGGLVLTSADERFGGLSAMEIEGERMLAISDSAYWLTAHLEFDGNGWLTGLSQTFYAPMLGPDGQHLTGDAADAEGLAPLGNGAYAVSFEREHRISRYDIAPDWSGVAIAMPTPLPAPPGTDRLRENGGIESLAPVEGGYWAGIEYPIVEGRPHSIWHMQNGEEPEVVDHDAAEGFGITGLATSEFGLLVLERFYSRDIGNRIRITSHPDPVGSNPDHVTLSAYSTGWNVLAELEPGMTIDNFEGISIGEVNGERRLFILSDDNYNPGQRTLLLSFALPGLLTEEYSE</sequence>
<feature type="chain" id="PRO_5046591335" evidence="1">
    <location>
        <begin position="19"/>
        <end position="336"/>
    </location>
</feature>